<accession>A0A838CW01</accession>
<proteinExistence type="predicted"/>
<evidence type="ECO:0000313" key="3">
    <source>
        <dbReference type="Proteomes" id="UP000571017"/>
    </source>
</evidence>
<evidence type="ECO:0000259" key="1">
    <source>
        <dbReference type="Pfam" id="PF05057"/>
    </source>
</evidence>
<dbReference type="AlphaFoldDB" id="A0A838CW01"/>
<dbReference type="EMBL" id="JACEFG010000003">
    <property type="protein sequence ID" value="MBA2176009.1"/>
    <property type="molecule type" value="Genomic_DNA"/>
</dbReference>
<dbReference type="Pfam" id="PF05057">
    <property type="entry name" value="DUF676"/>
    <property type="match status" value="1"/>
</dbReference>
<dbReference type="InterPro" id="IPR029058">
    <property type="entry name" value="AB_hydrolase_fold"/>
</dbReference>
<dbReference type="InterPro" id="IPR007751">
    <property type="entry name" value="DUF676_lipase-like"/>
</dbReference>
<protein>
    <submittedName>
        <fullName evidence="2">Carboxylesterase</fullName>
    </submittedName>
</protein>
<dbReference type="SUPFAM" id="SSF53474">
    <property type="entry name" value="alpha/beta-Hydrolases"/>
    <property type="match status" value="1"/>
</dbReference>
<reference evidence="2 3" key="1">
    <citation type="journal article" date="2004" name="Extremophiles">
        <title>Halobacillus locisalis sp. nov., a halophilic bacterium isolated from a marine solar saltern of the Yellow Sea in Korea.</title>
        <authorList>
            <person name="Yoon J.H."/>
            <person name="Kang K.H."/>
            <person name="Oh T.K."/>
            <person name="Park Y.H."/>
        </authorList>
    </citation>
    <scope>NUCLEOTIDE SEQUENCE [LARGE SCALE GENOMIC DNA]</scope>
    <source>
        <strain evidence="2 3">KCTC 3788</strain>
    </source>
</reference>
<sequence>MKHFFHYSDESAHVFILLHGMGGRETDLLPVSAQLDPSMSVLGIRGEVGEKGNHRYFTRLENGSFDKKELQNRTEEIIRFIQKKAENIEHLHLIGYSNGANMAASLLTSDPDLFTSALLFHPSISTHYLENGNLEGKKVLMTAGAIDQQAPPGQTAALKKFFTGLGASASLSLTDHGHELMKSEFDVAAEWWKSNEEDGEV</sequence>
<evidence type="ECO:0000313" key="2">
    <source>
        <dbReference type="EMBL" id="MBA2176009.1"/>
    </source>
</evidence>
<dbReference type="Gene3D" id="3.40.50.1820">
    <property type="entry name" value="alpha/beta hydrolase"/>
    <property type="match status" value="1"/>
</dbReference>
<keyword evidence="3" id="KW-1185">Reference proteome</keyword>
<name>A0A838CW01_9BACI</name>
<comment type="caution">
    <text evidence="2">The sequence shown here is derived from an EMBL/GenBank/DDBJ whole genome shotgun (WGS) entry which is preliminary data.</text>
</comment>
<gene>
    <name evidence="2" type="ORF">H0266_14020</name>
</gene>
<feature type="domain" description="DUF676" evidence="1">
    <location>
        <begin position="10"/>
        <end position="107"/>
    </location>
</feature>
<dbReference type="Proteomes" id="UP000571017">
    <property type="component" value="Unassembled WGS sequence"/>
</dbReference>
<organism evidence="2 3">
    <name type="scientific">Halobacillus locisalis</name>
    <dbReference type="NCBI Taxonomy" id="220753"/>
    <lineage>
        <taxon>Bacteria</taxon>
        <taxon>Bacillati</taxon>
        <taxon>Bacillota</taxon>
        <taxon>Bacilli</taxon>
        <taxon>Bacillales</taxon>
        <taxon>Bacillaceae</taxon>
        <taxon>Halobacillus</taxon>
    </lineage>
</organism>
<dbReference type="RefSeq" id="WP_181473056.1">
    <property type="nucleotide sequence ID" value="NZ_JACEFG010000003.1"/>
</dbReference>